<feature type="transmembrane region" description="Helical" evidence="1">
    <location>
        <begin position="56"/>
        <end position="74"/>
    </location>
</feature>
<reference evidence="2 3" key="1">
    <citation type="submission" date="2023-12" db="EMBL/GenBank/DDBJ databases">
        <title>Amycolatopsis sp. V23-08.</title>
        <authorList>
            <person name="Somphong A."/>
        </authorList>
    </citation>
    <scope>NUCLEOTIDE SEQUENCE [LARGE SCALE GENOMIC DNA]</scope>
    <source>
        <strain evidence="2 3">V23-08</strain>
    </source>
</reference>
<dbReference type="Proteomes" id="UP001304298">
    <property type="component" value="Unassembled WGS sequence"/>
</dbReference>
<dbReference type="RefSeq" id="WP_323336933.1">
    <property type="nucleotide sequence ID" value="NZ_JAYFSI010000020.1"/>
</dbReference>
<dbReference type="EMBL" id="JAYFSI010000020">
    <property type="protein sequence ID" value="MEA5367159.1"/>
    <property type="molecule type" value="Genomic_DNA"/>
</dbReference>
<name>A0ABU5RNL5_9PSEU</name>
<organism evidence="2 3">
    <name type="scientific">Amycolatopsis heterodermiae</name>
    <dbReference type="NCBI Taxonomy" id="3110235"/>
    <lineage>
        <taxon>Bacteria</taxon>
        <taxon>Bacillati</taxon>
        <taxon>Actinomycetota</taxon>
        <taxon>Actinomycetes</taxon>
        <taxon>Pseudonocardiales</taxon>
        <taxon>Pseudonocardiaceae</taxon>
        <taxon>Amycolatopsis</taxon>
    </lineage>
</organism>
<keyword evidence="1" id="KW-1133">Transmembrane helix</keyword>
<comment type="caution">
    <text evidence="2">The sequence shown here is derived from an EMBL/GenBank/DDBJ whole genome shotgun (WGS) entry which is preliminary data.</text>
</comment>
<evidence type="ECO:0000313" key="2">
    <source>
        <dbReference type="EMBL" id="MEA5367159.1"/>
    </source>
</evidence>
<keyword evidence="1" id="KW-0812">Transmembrane</keyword>
<gene>
    <name evidence="2" type="ORF">VA596_47065</name>
</gene>
<evidence type="ECO:0000256" key="1">
    <source>
        <dbReference type="SAM" id="Phobius"/>
    </source>
</evidence>
<protein>
    <submittedName>
        <fullName evidence="2">Uncharacterized protein</fullName>
    </submittedName>
</protein>
<keyword evidence="1" id="KW-0472">Membrane</keyword>
<accession>A0ABU5RNL5</accession>
<evidence type="ECO:0000313" key="3">
    <source>
        <dbReference type="Proteomes" id="UP001304298"/>
    </source>
</evidence>
<proteinExistence type="predicted"/>
<keyword evidence="3" id="KW-1185">Reference proteome</keyword>
<sequence>MTRKHTPEHVTELARQLTPVKRTNPLLWAYHWRYEIAAVTLLPFSLVVLFQWLGPLWFTVALAGAFNWIFYWRAGRRYLRGRLRAIVVQHRLRATFTRARVCTLDGRRPAILWTRERDGEILATVFCPAGLEFRQIHQARKLIASACFATEVFVERHPRFPSLVTVAVCTAPPRFVPAQRSNPQHVVPMRVHS</sequence>